<feature type="transmembrane region" description="Helical" evidence="1">
    <location>
        <begin position="74"/>
        <end position="95"/>
    </location>
</feature>
<reference evidence="2 3" key="1">
    <citation type="submission" date="2017-10" db="EMBL/GenBank/DDBJ databases">
        <title>The draft genome sequence of Williamsia sp. BULT 1.1 isolated from the semi-arid grassland soils from South Africa.</title>
        <authorList>
            <person name="Kabwe M.H."/>
            <person name="Govender N."/>
            <person name="Mutseka Lunga P."/>
            <person name="Vikram S."/>
            <person name="Makhalanyane T.P."/>
        </authorList>
    </citation>
    <scope>NUCLEOTIDE SEQUENCE [LARGE SCALE GENOMIC DNA]</scope>
    <source>
        <strain evidence="2 3">BULT 1.1</strain>
    </source>
</reference>
<proteinExistence type="predicted"/>
<dbReference type="Proteomes" id="UP000225108">
    <property type="component" value="Unassembled WGS sequence"/>
</dbReference>
<organism evidence="2 3">
    <name type="scientific">Williamsia marianensis</name>
    <dbReference type="NCBI Taxonomy" id="85044"/>
    <lineage>
        <taxon>Bacteria</taxon>
        <taxon>Bacillati</taxon>
        <taxon>Actinomycetota</taxon>
        <taxon>Actinomycetes</taxon>
        <taxon>Mycobacteriales</taxon>
        <taxon>Nocardiaceae</taxon>
        <taxon>Williamsia</taxon>
    </lineage>
</organism>
<feature type="transmembrane region" description="Helical" evidence="1">
    <location>
        <begin position="12"/>
        <end position="33"/>
    </location>
</feature>
<dbReference type="EMBL" id="PEBD01000004">
    <property type="protein sequence ID" value="PHV68394.1"/>
    <property type="molecule type" value="Genomic_DNA"/>
</dbReference>
<name>A0A2G3PRG4_WILMA</name>
<protein>
    <submittedName>
        <fullName evidence="2">Uncharacterized protein</fullName>
    </submittedName>
</protein>
<evidence type="ECO:0000313" key="2">
    <source>
        <dbReference type="EMBL" id="PHV68394.1"/>
    </source>
</evidence>
<comment type="caution">
    <text evidence="2">The sequence shown here is derived from an EMBL/GenBank/DDBJ whole genome shotgun (WGS) entry which is preliminary data.</text>
</comment>
<gene>
    <name evidence="2" type="ORF">CSW57_03990</name>
</gene>
<sequence>MPHPIGISRVRDHAWLLSTAITVLVTGCGFGLWERQARDGDPSVGLPNPAFAVAALLAFDALVLIAIHRRRMSLILATGHGILIAGLLFSAVRLIDAHG</sequence>
<keyword evidence="1" id="KW-0812">Transmembrane</keyword>
<dbReference type="AlphaFoldDB" id="A0A2G3PRG4"/>
<evidence type="ECO:0000313" key="3">
    <source>
        <dbReference type="Proteomes" id="UP000225108"/>
    </source>
</evidence>
<keyword evidence="1" id="KW-1133">Transmembrane helix</keyword>
<evidence type="ECO:0000256" key="1">
    <source>
        <dbReference type="SAM" id="Phobius"/>
    </source>
</evidence>
<feature type="transmembrane region" description="Helical" evidence="1">
    <location>
        <begin position="45"/>
        <end position="67"/>
    </location>
</feature>
<accession>A0A2G3PRG4</accession>
<keyword evidence="1" id="KW-0472">Membrane</keyword>